<keyword evidence="8 13" id="KW-0418">Kinase</keyword>
<evidence type="ECO:0000259" key="15">
    <source>
        <dbReference type="PROSITE" id="PS50109"/>
    </source>
</evidence>
<keyword evidence="14" id="KW-0175">Coiled coil</keyword>
<dbReference type="PANTHER" id="PTHR43065:SF10">
    <property type="entry name" value="PEROXIDE STRESS-ACTIVATED HISTIDINE KINASE MAK3"/>
    <property type="match status" value="1"/>
</dbReference>
<feature type="coiled-coil region" evidence="14">
    <location>
        <begin position="296"/>
        <end position="344"/>
    </location>
</feature>
<evidence type="ECO:0000313" key="16">
    <source>
        <dbReference type="EMBL" id="MDA4846843.1"/>
    </source>
</evidence>
<evidence type="ECO:0000256" key="11">
    <source>
        <dbReference type="ARBA" id="ARBA00023012"/>
    </source>
</evidence>
<dbReference type="InterPro" id="IPR029151">
    <property type="entry name" value="Sensor-like_sf"/>
</dbReference>
<dbReference type="Pfam" id="PF02743">
    <property type="entry name" value="dCache_1"/>
    <property type="match status" value="1"/>
</dbReference>
<dbReference type="InterPro" id="IPR003661">
    <property type="entry name" value="HisK_dim/P_dom"/>
</dbReference>
<dbReference type="Pfam" id="PF02518">
    <property type="entry name" value="HATPase_c"/>
    <property type="match status" value="1"/>
</dbReference>
<dbReference type="SUPFAM" id="SSF55874">
    <property type="entry name" value="ATPase domain of HSP90 chaperone/DNA topoisomerase II/histidine kinase"/>
    <property type="match status" value="1"/>
</dbReference>
<keyword evidence="3 13" id="KW-1003">Cell membrane</keyword>
<dbReference type="SMART" id="SM00387">
    <property type="entry name" value="HATPase_c"/>
    <property type="match status" value="1"/>
</dbReference>
<evidence type="ECO:0000256" key="9">
    <source>
        <dbReference type="ARBA" id="ARBA00022840"/>
    </source>
</evidence>
<dbReference type="InterPro" id="IPR036890">
    <property type="entry name" value="HATPase_C_sf"/>
</dbReference>
<dbReference type="CDD" id="cd12914">
    <property type="entry name" value="PDC1_DGC_like"/>
    <property type="match status" value="1"/>
</dbReference>
<sequence>MIAVAVLAVAGIFRLSYAYFQSEELSKADERLSLYRSSVVSALERFSHLTYVLARDPFVIATAGGDNTDLLNARLKGFAEQAGLDAIYLMGRNGETVSASNAGQPSSFVGQNYGFRPYFKDAMVGKQGRFYGIGATTGEPGYFIADAVRDPVGAILGVIAIKIDLSRLQESWRRGGEQVFMVNADGVVLLSSDQDWSYRVLAPLSAEQREVIRTSRQFPGQDLAPLDWTQLPAQRARINNIERLHLTETGLPHGWQLHYLASDDRAITRAWLATGTAVILAGFVLILMQIQRTRRMKAALQRSEEEEAQLRSANERLAIEIEERRTAERRLKRTQGELDRASRLAALGRLAASVTHELGQPIAAMRNHLAAAELSASGNLALTGGLSGLVDRMEGITRQLKFFARTESENFEDVDLREAMKASIALVQPNLDEIDAKVAADFGDSPVVMRGSRLRLEQVMTNLLRNAVDAMEETESPEIGIRIGATDSTAWFELRDNGHGLGEATLADIREPFVTTRESGRGMGLGLAISSTIVNDHGGVMTAGNAEGGGAVFRVEFPVNPESDAQ</sequence>
<keyword evidence="13" id="KW-0997">Cell inner membrane</keyword>
<keyword evidence="11 13" id="KW-0902">Two-component regulatory system</keyword>
<dbReference type="SMART" id="SM00388">
    <property type="entry name" value="HisKA"/>
    <property type="match status" value="1"/>
</dbReference>
<dbReference type="InterPro" id="IPR004358">
    <property type="entry name" value="Sig_transdc_His_kin-like_C"/>
</dbReference>
<dbReference type="SUPFAM" id="SSF47384">
    <property type="entry name" value="Homodimeric domain of signal transducing histidine kinase"/>
    <property type="match status" value="1"/>
</dbReference>
<evidence type="ECO:0000256" key="5">
    <source>
        <dbReference type="ARBA" id="ARBA00022679"/>
    </source>
</evidence>
<evidence type="ECO:0000256" key="3">
    <source>
        <dbReference type="ARBA" id="ARBA00022475"/>
    </source>
</evidence>
<dbReference type="PROSITE" id="PS50109">
    <property type="entry name" value="HIS_KIN"/>
    <property type="match status" value="1"/>
</dbReference>
<evidence type="ECO:0000256" key="14">
    <source>
        <dbReference type="SAM" id="Coils"/>
    </source>
</evidence>
<keyword evidence="7 13" id="KW-0547">Nucleotide-binding</keyword>
<dbReference type="InterPro" id="IPR036097">
    <property type="entry name" value="HisK_dim/P_sf"/>
</dbReference>
<dbReference type="PIRSF" id="PIRSF036431">
    <property type="entry name" value="STHK_DctB"/>
    <property type="match status" value="1"/>
</dbReference>
<protein>
    <recommendedName>
        <fullName evidence="13">C4-dicarboxylate transport sensor protein</fullName>
        <ecNumber evidence="13">2.7.13.3</ecNumber>
    </recommendedName>
</protein>
<comment type="catalytic activity">
    <reaction evidence="1 13">
        <text>ATP + protein L-histidine = ADP + protein N-phospho-L-histidine.</text>
        <dbReference type="EC" id="2.7.13.3"/>
    </reaction>
</comment>
<comment type="function">
    <text evidence="13">Member of the two-component regulatory system DctB/DctD involved in the transport of C4-dicarboxylates. DctB functions as a membrane-associated protein kinase that phosphorylates DctD in response to environmental signals.</text>
</comment>
<keyword evidence="12 13" id="KW-0472">Membrane</keyword>
<proteinExistence type="predicted"/>
<dbReference type="CDD" id="cd00082">
    <property type="entry name" value="HisKA"/>
    <property type="match status" value="1"/>
</dbReference>
<dbReference type="EMBL" id="JAPJZH010000009">
    <property type="protein sequence ID" value="MDA4846843.1"/>
    <property type="molecule type" value="Genomic_DNA"/>
</dbReference>
<keyword evidence="10 13" id="KW-1133">Transmembrane helix</keyword>
<keyword evidence="6 13" id="KW-0812">Transmembrane</keyword>
<evidence type="ECO:0000256" key="10">
    <source>
        <dbReference type="ARBA" id="ARBA00022989"/>
    </source>
</evidence>
<feature type="domain" description="Histidine kinase" evidence="15">
    <location>
        <begin position="353"/>
        <end position="561"/>
    </location>
</feature>
<evidence type="ECO:0000256" key="6">
    <source>
        <dbReference type="ARBA" id="ARBA00022692"/>
    </source>
</evidence>
<evidence type="ECO:0000256" key="4">
    <source>
        <dbReference type="ARBA" id="ARBA00022553"/>
    </source>
</evidence>
<evidence type="ECO:0000256" key="1">
    <source>
        <dbReference type="ARBA" id="ARBA00000085"/>
    </source>
</evidence>
<dbReference type="Gene3D" id="3.30.565.10">
    <property type="entry name" value="Histidine kinase-like ATPase, C-terminal domain"/>
    <property type="match status" value="1"/>
</dbReference>
<comment type="caution">
    <text evidence="13">Lacks conserved residue(s) required for the propagation of feature annotation.</text>
</comment>
<dbReference type="InterPro" id="IPR005467">
    <property type="entry name" value="His_kinase_dom"/>
</dbReference>
<dbReference type="InterPro" id="IPR017055">
    <property type="entry name" value="Sig_transdc_His_kinase_DctB"/>
</dbReference>
<evidence type="ECO:0000313" key="17">
    <source>
        <dbReference type="Proteomes" id="UP001148313"/>
    </source>
</evidence>
<comment type="caution">
    <text evidence="16">The sequence shown here is derived from an EMBL/GenBank/DDBJ whole genome shotgun (WGS) entry which is preliminary data.</text>
</comment>
<dbReference type="Proteomes" id="UP001148313">
    <property type="component" value="Unassembled WGS sequence"/>
</dbReference>
<evidence type="ECO:0000256" key="7">
    <source>
        <dbReference type="ARBA" id="ARBA00022741"/>
    </source>
</evidence>
<reference evidence="16" key="1">
    <citation type="submission" date="2022-11" db="EMBL/GenBank/DDBJ databases">
        <title>Hoeflea poritis sp. nov., isolated from scleractinian coral Porites lutea.</title>
        <authorList>
            <person name="Zhang G."/>
            <person name="Wei Q."/>
            <person name="Cai L."/>
        </authorList>
    </citation>
    <scope>NUCLEOTIDE SEQUENCE</scope>
    <source>
        <strain evidence="16">E7-10</strain>
    </source>
</reference>
<gene>
    <name evidence="16" type="ORF">OOZ53_15895</name>
</gene>
<feature type="transmembrane region" description="Helical" evidence="13">
    <location>
        <begin position="270"/>
        <end position="288"/>
    </location>
</feature>
<evidence type="ECO:0000256" key="8">
    <source>
        <dbReference type="ARBA" id="ARBA00022777"/>
    </source>
</evidence>
<dbReference type="PRINTS" id="PR00344">
    <property type="entry name" value="BCTRLSENSOR"/>
</dbReference>
<dbReference type="PANTHER" id="PTHR43065">
    <property type="entry name" value="SENSOR HISTIDINE KINASE"/>
    <property type="match status" value="1"/>
</dbReference>
<comment type="subcellular location">
    <subcellularLocation>
        <location evidence="13">Cell inner membrane</location>
    </subcellularLocation>
    <subcellularLocation>
        <location evidence="2">Cell membrane</location>
        <topology evidence="2">Multi-pass membrane protein</topology>
    </subcellularLocation>
</comment>
<accession>A0ABT4VQ62</accession>
<keyword evidence="9 13" id="KW-0067">ATP-binding</keyword>
<evidence type="ECO:0000256" key="13">
    <source>
        <dbReference type="PIRNR" id="PIRNR036431"/>
    </source>
</evidence>
<evidence type="ECO:0000256" key="12">
    <source>
        <dbReference type="ARBA" id="ARBA00023136"/>
    </source>
</evidence>
<dbReference type="SUPFAM" id="SSF103190">
    <property type="entry name" value="Sensory domain-like"/>
    <property type="match status" value="1"/>
</dbReference>
<dbReference type="InterPro" id="IPR003594">
    <property type="entry name" value="HATPase_dom"/>
</dbReference>
<organism evidence="16 17">
    <name type="scientific">Hoeflea poritis</name>
    <dbReference type="NCBI Taxonomy" id="2993659"/>
    <lineage>
        <taxon>Bacteria</taxon>
        <taxon>Pseudomonadati</taxon>
        <taxon>Pseudomonadota</taxon>
        <taxon>Alphaproteobacteria</taxon>
        <taxon>Hyphomicrobiales</taxon>
        <taxon>Rhizobiaceae</taxon>
        <taxon>Hoeflea</taxon>
    </lineage>
</organism>
<dbReference type="InterPro" id="IPR033479">
    <property type="entry name" value="dCache_1"/>
</dbReference>
<name>A0ABT4VQ62_9HYPH</name>
<dbReference type="Gene3D" id="3.30.450.20">
    <property type="entry name" value="PAS domain"/>
    <property type="match status" value="2"/>
</dbReference>
<dbReference type="EC" id="2.7.13.3" evidence="13"/>
<keyword evidence="4" id="KW-0597">Phosphoprotein</keyword>
<keyword evidence="5 13" id="KW-0808">Transferase</keyword>
<keyword evidence="17" id="KW-1185">Reference proteome</keyword>
<dbReference type="RefSeq" id="WP_271090635.1">
    <property type="nucleotide sequence ID" value="NZ_JAPJZH010000009.1"/>
</dbReference>
<evidence type="ECO:0000256" key="2">
    <source>
        <dbReference type="ARBA" id="ARBA00004651"/>
    </source>
</evidence>
<dbReference type="Gene3D" id="1.10.287.130">
    <property type="match status" value="1"/>
</dbReference>